<sequence>MATWMVHFRIAENLLNRGLQTAEKEFLVGNIGPDCGLPDPETGIFYPDKIATHFKDEGGINPDLFLKKYIQKEDDFTDPRSSFYLGYYLHLLTDVEWSRMHREKKKEPSYQAILGTPEYTRKVKGDWYGSDFVYLQENTDTIFHRVFQHIESFPDYLDIFPENQITRQIKRITKFYYSDSYAIALEPHYRFNYLTPDEISRFVEETTEKLVGVLDSTFQREDLWIMNRTNLMNT</sequence>
<dbReference type="EMBL" id="LIXZ01000004">
    <property type="protein sequence ID" value="KPL60285.1"/>
    <property type="molecule type" value="Genomic_DNA"/>
</dbReference>
<comment type="caution">
    <text evidence="2">The sequence shown here is derived from an EMBL/GenBank/DDBJ whole genome shotgun (WGS) entry which is preliminary data.</text>
</comment>
<dbReference type="OrthoDB" id="9810012at2"/>
<organism evidence="2 3">
    <name type="scientific">Rossellomorea vietnamensis</name>
    <dbReference type="NCBI Taxonomy" id="218284"/>
    <lineage>
        <taxon>Bacteria</taxon>
        <taxon>Bacillati</taxon>
        <taxon>Bacillota</taxon>
        <taxon>Bacilli</taxon>
        <taxon>Bacillales</taxon>
        <taxon>Bacillaceae</taxon>
        <taxon>Rossellomorea</taxon>
    </lineage>
</organism>
<dbReference type="InterPro" id="IPR029002">
    <property type="entry name" value="PLPC/GPLD1"/>
</dbReference>
<dbReference type="RefSeq" id="WP_060671704.1">
    <property type="nucleotide sequence ID" value="NZ_LIXZ01000004.1"/>
</dbReference>
<name>A0A0P6WGA1_9BACI</name>
<dbReference type="PATRIC" id="fig|218284.4.peg.2820"/>
<feature type="domain" description="Phospholipase C/D" evidence="1">
    <location>
        <begin position="6"/>
        <end position="108"/>
    </location>
</feature>
<evidence type="ECO:0000313" key="2">
    <source>
        <dbReference type="EMBL" id="KPL60285.1"/>
    </source>
</evidence>
<accession>A0A0P6WGA1</accession>
<dbReference type="AlphaFoldDB" id="A0A0P6WGA1"/>
<proteinExistence type="predicted"/>
<evidence type="ECO:0000259" key="1">
    <source>
        <dbReference type="Pfam" id="PF00882"/>
    </source>
</evidence>
<dbReference type="Pfam" id="PF00882">
    <property type="entry name" value="Zn_dep_PLPC"/>
    <property type="match status" value="1"/>
</dbReference>
<evidence type="ECO:0000313" key="3">
    <source>
        <dbReference type="Proteomes" id="UP000050398"/>
    </source>
</evidence>
<dbReference type="Proteomes" id="UP000050398">
    <property type="component" value="Unassembled WGS sequence"/>
</dbReference>
<gene>
    <name evidence="2" type="ORF">AM506_06620</name>
</gene>
<reference evidence="2 3" key="1">
    <citation type="submission" date="2015-08" db="EMBL/GenBank/DDBJ databases">
        <title>Draft Genome Sequence of Bacillus vietnamensis UCD-SED5.</title>
        <authorList>
            <person name="Lee R.D."/>
            <person name="Jospin G."/>
            <person name="Lang J.M."/>
            <person name="Coil D.A."/>
            <person name="Eisen J.A."/>
        </authorList>
    </citation>
    <scope>NUCLEOTIDE SEQUENCE [LARGE SCALE GENOMIC DNA]</scope>
    <source>
        <strain evidence="2 3">UCD-SED5</strain>
    </source>
</reference>
<protein>
    <recommendedName>
        <fullName evidence="1">Phospholipase C/D domain-containing protein</fullName>
    </recommendedName>
</protein>